<keyword evidence="8 13" id="KW-0472">Membrane</keyword>
<sequence length="312" mass="35353">MATTDEFLDWAKGVIHVLFFFVILLPYFIIEAIFSSNPQRKSVEGQLVLITGTGHGIGKLLAFKYAKAGARVIGWDVNEKLNNETIQTINSSGYPTAYGFKVDVSNRQEVMDTAKKIQQDIGDVTILINNAGIMPHHSFLDHTEQEIRRIMDINVMGNFWTLQAFLPTMREKNNGHIVSLSSMAGYVGLINLVPYNASKFAVRGLMEGLYEEFRQYPNNNVNFTTVYPFMVDTGLCTNYEISYELLFPVLKPQFVADAIFEAQTTNRRNVLLPTDIGLVMKLKTRFLPQKACNYISDNFRTNLLSDLHLKTN</sequence>
<evidence type="ECO:0000256" key="12">
    <source>
        <dbReference type="RuleBase" id="RU000363"/>
    </source>
</evidence>
<dbReference type="GO" id="GO:0016020">
    <property type="term" value="C:membrane"/>
    <property type="evidence" value="ECO:0007669"/>
    <property type="project" value="UniProtKB-SubCell"/>
</dbReference>
<reference evidence="15" key="1">
    <citation type="journal article" date="2013" name="Genome Biol.">
        <title>Draft genome of the mountain pine beetle, Dendroctonus ponderosae Hopkins, a major forest pest.</title>
        <authorList>
            <person name="Keeling C.I."/>
            <person name="Yuen M.M."/>
            <person name="Liao N.Y."/>
            <person name="Docking T.R."/>
            <person name="Chan S.K."/>
            <person name="Taylor G.A."/>
            <person name="Palmquist D.L."/>
            <person name="Jackman S.D."/>
            <person name="Nguyen A."/>
            <person name="Li M."/>
            <person name="Henderson H."/>
            <person name="Janes J.K."/>
            <person name="Zhao Y."/>
            <person name="Pandoh P."/>
            <person name="Moore R."/>
            <person name="Sperling F.A."/>
            <person name="Huber D.P."/>
            <person name="Birol I."/>
            <person name="Jones S.J."/>
            <person name="Bohlmann J."/>
        </authorList>
    </citation>
    <scope>NUCLEOTIDE SEQUENCE</scope>
</reference>
<comment type="subcellular location">
    <subcellularLocation>
        <location evidence="1">Membrane</location>
        <topology evidence="1">Multi-pass membrane protein</topology>
    </subcellularLocation>
</comment>
<protein>
    <recommendedName>
        <fullName evidence="10">Short-chain dehydrogenase/reductase 3</fullName>
    </recommendedName>
    <alternativeName>
        <fullName evidence="11">Retinal short-chain dehydrogenase/reductase 1</fullName>
    </alternativeName>
</protein>
<dbReference type="GeneID" id="109544357"/>
<evidence type="ECO:0000313" key="15">
    <source>
        <dbReference type="Proteomes" id="UP000019118"/>
    </source>
</evidence>
<dbReference type="Gene3D" id="3.40.50.720">
    <property type="entry name" value="NAD(P)-binding Rossmann-like Domain"/>
    <property type="match status" value="1"/>
</dbReference>
<dbReference type="GO" id="GO:0005811">
    <property type="term" value="C:lipid droplet"/>
    <property type="evidence" value="ECO:0007669"/>
    <property type="project" value="TreeGrafter"/>
</dbReference>
<keyword evidence="6" id="KW-0560">Oxidoreductase</keyword>
<dbReference type="InterPro" id="IPR002347">
    <property type="entry name" value="SDR_fam"/>
</dbReference>
<comment type="similarity">
    <text evidence="2 12">Belongs to the short-chain dehydrogenases/reductases (SDR) family.</text>
</comment>
<dbReference type="CDD" id="cd05339">
    <property type="entry name" value="17beta-HSDXI-like_SDR_c"/>
    <property type="match status" value="1"/>
</dbReference>
<evidence type="ECO:0000256" key="13">
    <source>
        <dbReference type="SAM" id="Phobius"/>
    </source>
</evidence>
<feature type="transmembrane region" description="Helical" evidence="13">
    <location>
        <begin position="14"/>
        <end position="34"/>
    </location>
</feature>
<evidence type="ECO:0000256" key="9">
    <source>
        <dbReference type="ARBA" id="ARBA00059620"/>
    </source>
</evidence>
<reference evidence="14" key="2">
    <citation type="submission" date="2024-08" db="UniProtKB">
        <authorList>
            <consortium name="EnsemblMetazoa"/>
        </authorList>
    </citation>
    <scope>IDENTIFICATION</scope>
</reference>
<dbReference type="Pfam" id="PF00106">
    <property type="entry name" value="adh_short"/>
    <property type="match status" value="1"/>
</dbReference>
<keyword evidence="3 13" id="KW-0812">Transmembrane</keyword>
<dbReference type="PRINTS" id="PR00080">
    <property type="entry name" value="SDRFAMILY"/>
</dbReference>
<accession>A0AAR5Q9Y7</accession>
<dbReference type="RefSeq" id="XP_019770042.1">
    <property type="nucleotide sequence ID" value="XM_019914483.2"/>
</dbReference>
<dbReference type="PRINTS" id="PR00081">
    <property type="entry name" value="GDHRDH"/>
</dbReference>
<evidence type="ECO:0000256" key="1">
    <source>
        <dbReference type="ARBA" id="ARBA00004141"/>
    </source>
</evidence>
<dbReference type="AlphaFoldDB" id="A0AAR5Q9Y7"/>
<evidence type="ECO:0000256" key="6">
    <source>
        <dbReference type="ARBA" id="ARBA00023002"/>
    </source>
</evidence>
<keyword evidence="5 13" id="KW-1133">Transmembrane helix</keyword>
<keyword evidence="7" id="KW-0443">Lipid metabolism</keyword>
<evidence type="ECO:0000256" key="2">
    <source>
        <dbReference type="ARBA" id="ARBA00006484"/>
    </source>
</evidence>
<evidence type="ECO:0000256" key="7">
    <source>
        <dbReference type="ARBA" id="ARBA00023098"/>
    </source>
</evidence>
<keyword evidence="4" id="KW-0521">NADP</keyword>
<dbReference type="EnsemblMetazoa" id="XM_019914483.1">
    <property type="protein sequence ID" value="XP_019770042.1"/>
    <property type="gene ID" value="LOC109544357"/>
</dbReference>
<dbReference type="SUPFAM" id="SSF51735">
    <property type="entry name" value="NAD(P)-binding Rossmann-fold domains"/>
    <property type="match status" value="1"/>
</dbReference>
<dbReference type="FunFam" id="3.40.50.720:FF:000131">
    <property type="entry name" value="Short-chain dehydrogenase/reductase 3"/>
    <property type="match status" value="1"/>
</dbReference>
<organism evidence="14 15">
    <name type="scientific">Dendroctonus ponderosae</name>
    <name type="common">Mountain pine beetle</name>
    <dbReference type="NCBI Taxonomy" id="77166"/>
    <lineage>
        <taxon>Eukaryota</taxon>
        <taxon>Metazoa</taxon>
        <taxon>Ecdysozoa</taxon>
        <taxon>Arthropoda</taxon>
        <taxon>Hexapoda</taxon>
        <taxon>Insecta</taxon>
        <taxon>Pterygota</taxon>
        <taxon>Neoptera</taxon>
        <taxon>Endopterygota</taxon>
        <taxon>Coleoptera</taxon>
        <taxon>Polyphaga</taxon>
        <taxon>Cucujiformia</taxon>
        <taxon>Curculionidae</taxon>
        <taxon>Scolytinae</taxon>
        <taxon>Dendroctonus</taxon>
    </lineage>
</organism>
<evidence type="ECO:0000313" key="14">
    <source>
        <dbReference type="EnsemblMetazoa" id="XP_019770042.1"/>
    </source>
</evidence>
<evidence type="ECO:0000256" key="5">
    <source>
        <dbReference type="ARBA" id="ARBA00022989"/>
    </source>
</evidence>
<dbReference type="KEGG" id="dpa:109544357"/>
<dbReference type="PANTHER" id="PTHR24322">
    <property type="entry name" value="PKSB"/>
    <property type="match status" value="1"/>
</dbReference>
<dbReference type="GO" id="GO:0052650">
    <property type="term" value="F:all-trans-retinol dehydrogenase (NADP+) activity"/>
    <property type="evidence" value="ECO:0007669"/>
    <property type="project" value="UniProtKB-ARBA"/>
</dbReference>
<evidence type="ECO:0000256" key="10">
    <source>
        <dbReference type="ARBA" id="ARBA00068717"/>
    </source>
</evidence>
<dbReference type="PANTHER" id="PTHR24322:SF736">
    <property type="entry name" value="RETINOL DEHYDROGENASE 10"/>
    <property type="match status" value="1"/>
</dbReference>
<evidence type="ECO:0000256" key="3">
    <source>
        <dbReference type="ARBA" id="ARBA00022692"/>
    </source>
</evidence>
<comment type="function">
    <text evidence="9">Catalyzes the reduction of all-trans-retinal to all-trans-retinol in the presence of NADPH.</text>
</comment>
<proteinExistence type="inferred from homology"/>
<name>A0AAR5Q9Y7_DENPD</name>
<dbReference type="Proteomes" id="UP000019118">
    <property type="component" value="Unassembled WGS sequence"/>
</dbReference>
<evidence type="ECO:0000256" key="8">
    <source>
        <dbReference type="ARBA" id="ARBA00023136"/>
    </source>
</evidence>
<evidence type="ECO:0000256" key="11">
    <source>
        <dbReference type="ARBA" id="ARBA00082544"/>
    </source>
</evidence>
<keyword evidence="15" id="KW-1185">Reference proteome</keyword>
<dbReference type="InterPro" id="IPR036291">
    <property type="entry name" value="NAD(P)-bd_dom_sf"/>
</dbReference>
<evidence type="ECO:0000256" key="4">
    <source>
        <dbReference type="ARBA" id="ARBA00022857"/>
    </source>
</evidence>